<sequence>MLRRQLTVSALACAVLLSAIPTQAQYYGGPYRGGPSYNDDDDDDDDRPRRRYDRRDYGYERPYYRQPRYGNMCVTSRGDCPTPPLPYGSSCGCSIPGFGSKRGIVQ</sequence>
<dbReference type="Proteomes" id="UP000199468">
    <property type="component" value="Unassembled WGS sequence"/>
</dbReference>
<feature type="region of interest" description="Disordered" evidence="1">
    <location>
        <begin position="25"/>
        <end position="60"/>
    </location>
</feature>
<evidence type="ECO:0000256" key="1">
    <source>
        <dbReference type="SAM" id="MobiDB-lite"/>
    </source>
</evidence>
<organism evidence="3 4">
    <name type="scientific">Bosea robiniae</name>
    <dbReference type="NCBI Taxonomy" id="1036780"/>
    <lineage>
        <taxon>Bacteria</taxon>
        <taxon>Pseudomonadati</taxon>
        <taxon>Pseudomonadota</taxon>
        <taxon>Alphaproteobacteria</taxon>
        <taxon>Hyphomicrobiales</taxon>
        <taxon>Boseaceae</taxon>
        <taxon>Bosea</taxon>
    </lineage>
</organism>
<feature type="signal peptide" evidence="2">
    <location>
        <begin position="1"/>
        <end position="24"/>
    </location>
</feature>
<evidence type="ECO:0000256" key="2">
    <source>
        <dbReference type="SAM" id="SignalP"/>
    </source>
</evidence>
<feature type="compositionally biased region" description="Low complexity" evidence="1">
    <location>
        <begin position="26"/>
        <end position="37"/>
    </location>
</feature>
<protein>
    <submittedName>
        <fullName evidence="3">Uncharacterized protein</fullName>
    </submittedName>
</protein>
<evidence type="ECO:0000313" key="4">
    <source>
        <dbReference type="Proteomes" id="UP000199468"/>
    </source>
</evidence>
<feature type="chain" id="PRO_5047192703" evidence="2">
    <location>
        <begin position="25"/>
        <end position="106"/>
    </location>
</feature>
<dbReference type="RefSeq" id="WP_091855987.1">
    <property type="nucleotide sequence ID" value="NZ_FNBZ01000001.1"/>
</dbReference>
<keyword evidence="2" id="KW-0732">Signal</keyword>
<keyword evidence="4" id="KW-1185">Reference proteome</keyword>
<reference evidence="3 4" key="1">
    <citation type="submission" date="2016-10" db="EMBL/GenBank/DDBJ databases">
        <authorList>
            <person name="Varghese N."/>
            <person name="Submissions S."/>
        </authorList>
    </citation>
    <scope>NUCLEOTIDE SEQUENCE [LARGE SCALE GENOMIC DNA]</scope>
    <source>
        <strain evidence="3 4">DSM 26672</strain>
    </source>
</reference>
<name>A0ABY0NN38_9HYPH</name>
<proteinExistence type="predicted"/>
<dbReference type="EMBL" id="FNBZ01000001">
    <property type="protein sequence ID" value="SDF59061.1"/>
    <property type="molecule type" value="Genomic_DNA"/>
</dbReference>
<accession>A0ABY0NN38</accession>
<evidence type="ECO:0000313" key="3">
    <source>
        <dbReference type="EMBL" id="SDF59061.1"/>
    </source>
</evidence>
<comment type="caution">
    <text evidence="3">The sequence shown here is derived from an EMBL/GenBank/DDBJ whole genome shotgun (WGS) entry which is preliminary data.</text>
</comment>
<gene>
    <name evidence="3" type="ORF">SAMN05421844_101967</name>
</gene>